<dbReference type="EMBL" id="CM031814">
    <property type="protein sequence ID" value="KAG6650293.1"/>
    <property type="molecule type" value="Genomic_DNA"/>
</dbReference>
<reference evidence="1" key="1">
    <citation type="submission" date="2020-12" db="EMBL/GenBank/DDBJ databases">
        <title>WGS assembly of Carya illinoinensis cv. Pawnee.</title>
        <authorList>
            <person name="Platts A."/>
            <person name="Shu S."/>
            <person name="Wright S."/>
            <person name="Barry K."/>
            <person name="Edger P."/>
            <person name="Pires J.C."/>
            <person name="Schmutz J."/>
        </authorList>
    </citation>
    <scope>NUCLEOTIDE SEQUENCE</scope>
    <source>
        <tissue evidence="1">Leaf</tissue>
    </source>
</reference>
<evidence type="ECO:0008006" key="3">
    <source>
        <dbReference type="Google" id="ProtNLM"/>
    </source>
</evidence>
<proteinExistence type="predicted"/>
<organism evidence="1 2">
    <name type="scientific">Carya illinoinensis</name>
    <name type="common">Pecan</name>
    <dbReference type="NCBI Taxonomy" id="32201"/>
    <lineage>
        <taxon>Eukaryota</taxon>
        <taxon>Viridiplantae</taxon>
        <taxon>Streptophyta</taxon>
        <taxon>Embryophyta</taxon>
        <taxon>Tracheophyta</taxon>
        <taxon>Spermatophyta</taxon>
        <taxon>Magnoliopsida</taxon>
        <taxon>eudicotyledons</taxon>
        <taxon>Gunneridae</taxon>
        <taxon>Pentapetalae</taxon>
        <taxon>rosids</taxon>
        <taxon>fabids</taxon>
        <taxon>Fagales</taxon>
        <taxon>Juglandaceae</taxon>
        <taxon>Carya</taxon>
    </lineage>
</organism>
<gene>
    <name evidence="1" type="ORF">CIPAW_06G032500</name>
</gene>
<sequence length="135" mass="15543">MWKHDIQLELLNYSQRHINAFITNDMGDARWLLTCFYGHPEVSQRKVGFDLLNSFEPVELSWCVIGDFNEILTNDIKVGGKEMSEGQMNLFRNVLEKGSLFDLGWRGISLHGLIGMKILLLQKLGLTVYWQINIG</sequence>
<keyword evidence="2" id="KW-1185">Reference proteome</keyword>
<name>A0A8T1Q799_CARIL</name>
<accession>A0A8T1Q799</accession>
<comment type="caution">
    <text evidence="1">The sequence shown here is derived from an EMBL/GenBank/DDBJ whole genome shotgun (WGS) entry which is preliminary data.</text>
</comment>
<protein>
    <recommendedName>
        <fullName evidence="3">Endonuclease/exonuclease/phosphatase domain-containing protein</fullName>
    </recommendedName>
</protein>
<evidence type="ECO:0000313" key="2">
    <source>
        <dbReference type="Proteomes" id="UP000811609"/>
    </source>
</evidence>
<dbReference type="AlphaFoldDB" id="A0A8T1Q799"/>
<dbReference type="Proteomes" id="UP000811609">
    <property type="component" value="Chromosome 6"/>
</dbReference>
<evidence type="ECO:0000313" key="1">
    <source>
        <dbReference type="EMBL" id="KAG6650293.1"/>
    </source>
</evidence>